<proteinExistence type="predicted"/>
<evidence type="ECO:0000313" key="1">
    <source>
        <dbReference type="EMBL" id="CAK0839325.1"/>
    </source>
</evidence>
<dbReference type="EMBL" id="CAUYUJ010014283">
    <property type="protein sequence ID" value="CAK0839325.1"/>
    <property type="molecule type" value="Genomic_DNA"/>
</dbReference>
<keyword evidence="2" id="KW-1185">Reference proteome</keyword>
<evidence type="ECO:0000313" key="2">
    <source>
        <dbReference type="Proteomes" id="UP001189429"/>
    </source>
</evidence>
<sequence>RSCWRASRVLRRSFRQDLATSLDRKSIGIKTLLVVAEMAVQRQNPVTKETSSWSAWRALGPSTDASAADWVRSASALAHRRPRFPLAGGRLRVMQGWSLCGGCWGAPNPHAASTDAIPRGTGQSQRSPRVFGFQLQHACASLGAGLLYSVLLHPLLVYARHLLATSFSSPLYHPSAAMSRSRGLFG</sequence>
<reference evidence="1" key="1">
    <citation type="submission" date="2023-10" db="EMBL/GenBank/DDBJ databases">
        <authorList>
            <person name="Chen Y."/>
            <person name="Shah S."/>
            <person name="Dougan E. K."/>
            <person name="Thang M."/>
            <person name="Chan C."/>
        </authorList>
    </citation>
    <scope>NUCLEOTIDE SEQUENCE [LARGE SCALE GENOMIC DNA]</scope>
</reference>
<feature type="non-terminal residue" evidence="1">
    <location>
        <position position="1"/>
    </location>
</feature>
<gene>
    <name evidence="1" type="ORF">PCOR1329_LOCUS35019</name>
</gene>
<protein>
    <submittedName>
        <fullName evidence="1">Uncharacterized protein</fullName>
    </submittedName>
</protein>
<dbReference type="Proteomes" id="UP001189429">
    <property type="component" value="Unassembled WGS sequence"/>
</dbReference>
<organism evidence="1 2">
    <name type="scientific">Prorocentrum cordatum</name>
    <dbReference type="NCBI Taxonomy" id="2364126"/>
    <lineage>
        <taxon>Eukaryota</taxon>
        <taxon>Sar</taxon>
        <taxon>Alveolata</taxon>
        <taxon>Dinophyceae</taxon>
        <taxon>Prorocentrales</taxon>
        <taxon>Prorocentraceae</taxon>
        <taxon>Prorocentrum</taxon>
    </lineage>
</organism>
<comment type="caution">
    <text evidence="1">The sequence shown here is derived from an EMBL/GenBank/DDBJ whole genome shotgun (WGS) entry which is preliminary data.</text>
</comment>
<accession>A0ABN9T2X0</accession>
<name>A0ABN9T2X0_9DINO</name>